<dbReference type="Proteomes" id="UP000004728">
    <property type="component" value="Unassembled WGS sequence"/>
</dbReference>
<protein>
    <recommendedName>
        <fullName evidence="2">protein-tyrosine-phosphatase</fullName>
        <ecNumber evidence="2">3.1.3.48</ecNumber>
    </recommendedName>
</protein>
<dbReference type="InterPro" id="IPR050438">
    <property type="entry name" value="LMW_PTPase"/>
</dbReference>
<keyword evidence="3" id="KW-0378">Hydrolase</keyword>
<feature type="active site" description="Proton donor" evidence="5">
    <location>
        <position position="125"/>
    </location>
</feature>
<comment type="similarity">
    <text evidence="1">Belongs to the low molecular weight phosphotyrosine protein phosphatase family.</text>
</comment>
<dbReference type="eggNOG" id="COG0394">
    <property type="taxonomic scope" value="Bacteria"/>
</dbReference>
<organism evidence="7 8">
    <name type="scientific">Novosphingobium nitrogenifigens DSM 19370</name>
    <dbReference type="NCBI Taxonomy" id="983920"/>
    <lineage>
        <taxon>Bacteria</taxon>
        <taxon>Pseudomonadati</taxon>
        <taxon>Pseudomonadota</taxon>
        <taxon>Alphaproteobacteria</taxon>
        <taxon>Sphingomonadales</taxon>
        <taxon>Sphingomonadaceae</taxon>
        <taxon>Novosphingobium</taxon>
    </lineage>
</organism>
<evidence type="ECO:0000313" key="8">
    <source>
        <dbReference type="Proteomes" id="UP000004728"/>
    </source>
</evidence>
<dbReference type="Gene3D" id="3.40.50.2300">
    <property type="match status" value="1"/>
</dbReference>
<dbReference type="PANTHER" id="PTHR11717">
    <property type="entry name" value="LOW MOLECULAR WEIGHT PROTEIN TYROSINE PHOSPHATASE"/>
    <property type="match status" value="1"/>
</dbReference>
<dbReference type="InterPro" id="IPR036196">
    <property type="entry name" value="Ptyr_pPase_sf"/>
</dbReference>
<name>F1ZDE6_9SPHN</name>
<dbReference type="HOGENOM" id="CLU_071415_2_1_5"/>
<evidence type="ECO:0000256" key="3">
    <source>
        <dbReference type="ARBA" id="ARBA00022801"/>
    </source>
</evidence>
<dbReference type="InterPro" id="IPR017867">
    <property type="entry name" value="Tyr_phospatase_low_mol_wt"/>
</dbReference>
<evidence type="ECO:0000256" key="5">
    <source>
        <dbReference type="PIRSR" id="PIRSR617867-1"/>
    </source>
</evidence>
<accession>F1ZDE6</accession>
<dbReference type="STRING" id="983920.Y88_3722"/>
<dbReference type="SMART" id="SM00226">
    <property type="entry name" value="LMWPc"/>
    <property type="match status" value="1"/>
</dbReference>
<dbReference type="EC" id="3.1.3.48" evidence="2"/>
<dbReference type="InterPro" id="IPR023485">
    <property type="entry name" value="Ptyr_pPase"/>
</dbReference>
<dbReference type="PRINTS" id="PR00719">
    <property type="entry name" value="LMWPTPASE"/>
</dbReference>
<dbReference type="GO" id="GO:0004725">
    <property type="term" value="F:protein tyrosine phosphatase activity"/>
    <property type="evidence" value="ECO:0007669"/>
    <property type="project" value="UniProtKB-EC"/>
</dbReference>
<reference evidence="7 8" key="1">
    <citation type="journal article" date="2012" name="J. Bacteriol.">
        <title>Draft Genome Sequence of Novosphingobium nitrogenifigens Y88T.</title>
        <authorList>
            <person name="Strabala T.J."/>
            <person name="Macdonald L."/>
            <person name="Liu V."/>
            <person name="Smit A.M."/>
        </authorList>
    </citation>
    <scope>NUCLEOTIDE SEQUENCE [LARGE SCALE GENOMIC DNA]</scope>
    <source>
        <strain evidence="7 8">DSM 19370</strain>
    </source>
</reference>
<gene>
    <name evidence="7" type="ORF">Y88_3722</name>
</gene>
<evidence type="ECO:0000259" key="6">
    <source>
        <dbReference type="SMART" id="SM00226"/>
    </source>
</evidence>
<keyword evidence="4" id="KW-0904">Protein phosphatase</keyword>
<feature type="active site" evidence="5">
    <location>
        <position position="16"/>
    </location>
</feature>
<dbReference type="CDD" id="cd16343">
    <property type="entry name" value="LMWPTP"/>
    <property type="match status" value="1"/>
</dbReference>
<evidence type="ECO:0000256" key="2">
    <source>
        <dbReference type="ARBA" id="ARBA00013064"/>
    </source>
</evidence>
<feature type="active site" description="Nucleophile" evidence="5">
    <location>
        <position position="10"/>
    </location>
</feature>
<evidence type="ECO:0000256" key="4">
    <source>
        <dbReference type="ARBA" id="ARBA00022912"/>
    </source>
</evidence>
<dbReference type="AlphaFoldDB" id="F1ZDE6"/>
<feature type="domain" description="Phosphotyrosine protein phosphatase I" evidence="6">
    <location>
        <begin position="4"/>
        <end position="151"/>
    </location>
</feature>
<dbReference type="FunCoup" id="F1ZDE6">
    <property type="interactions" value="523"/>
</dbReference>
<dbReference type="PANTHER" id="PTHR11717:SF7">
    <property type="entry name" value="LOW MOLECULAR WEIGHT PHOSPHOTYROSINE PROTEIN PHOSPHATASE"/>
    <property type="match status" value="1"/>
</dbReference>
<evidence type="ECO:0000256" key="1">
    <source>
        <dbReference type="ARBA" id="ARBA00011063"/>
    </source>
</evidence>
<keyword evidence="8" id="KW-1185">Reference proteome</keyword>
<dbReference type="RefSeq" id="WP_008071466.1">
    <property type="nucleotide sequence ID" value="NZ_AQWK01000004.1"/>
</dbReference>
<dbReference type="SUPFAM" id="SSF52788">
    <property type="entry name" value="Phosphotyrosine protein phosphatases I"/>
    <property type="match status" value="1"/>
</dbReference>
<dbReference type="OrthoDB" id="9784339at2"/>
<dbReference type="EMBL" id="AEWJ01000065">
    <property type="protein sequence ID" value="EGD57412.1"/>
    <property type="molecule type" value="Genomic_DNA"/>
</dbReference>
<evidence type="ECO:0000313" key="7">
    <source>
        <dbReference type="EMBL" id="EGD57412.1"/>
    </source>
</evidence>
<proteinExistence type="inferred from homology"/>
<comment type="caution">
    <text evidence="7">The sequence shown here is derived from an EMBL/GenBank/DDBJ whole genome shotgun (WGS) entry which is preliminary data.</text>
</comment>
<sequence length="154" mass="16529">MSQKSVLFVCLGNICRSPLAEAALRAEAVAQGLALTIDSAGTSGWHAGSPADPRAQAEALRRGADISGHRARQVVEDDFRKFGHIFALDHQNLKGLRDIAPRRVLARVGLLMDMVPGRAGAAVLDPYYGTEADFATAWDDVAEAARHIVARLSR</sequence>
<dbReference type="Pfam" id="PF01451">
    <property type="entry name" value="LMWPc"/>
    <property type="match status" value="1"/>
</dbReference>
<dbReference type="InParanoid" id="F1ZDE6"/>